<dbReference type="EMBL" id="JARJLO010000365">
    <property type="protein sequence ID" value="MDF3873653.1"/>
    <property type="molecule type" value="Genomic_DNA"/>
</dbReference>
<comment type="caution">
    <text evidence="2">The sequence shown here is derived from an EMBL/GenBank/DDBJ whole genome shotgun (WGS) entry which is preliminary data.</text>
</comment>
<name>A0AAW6PWC5_PSEPU</name>
<sequence>MAPKRSVEDGADQSPHTPAPQIPTQNAWGEIDVKNMNGADLEFVITDADIRFGQEIYPVWRGVAADGTPFDELDAVVEVPQEYDATKTMVARVANRYVEPYDGGWAFLSYKVDNQQKLRRIQCAYFVTWVCATVVVLSKHYRCRRRVSRMIVWLLFRLWRLKECACLRHATAPCRLATASNW</sequence>
<dbReference type="RefSeq" id="WP_236198067.1">
    <property type="nucleotide sequence ID" value="NZ_BQII01000035.1"/>
</dbReference>
<feature type="region of interest" description="Disordered" evidence="1">
    <location>
        <begin position="1"/>
        <end position="26"/>
    </location>
</feature>
<proteinExistence type="predicted"/>
<reference evidence="2" key="1">
    <citation type="submission" date="2023-03" db="EMBL/GenBank/DDBJ databases">
        <title>Draft assemblies of triclosan tolerant bacteria isolated from returned activated sludge.</title>
        <authorList>
            <person name="Van Hamelsveld S."/>
        </authorList>
    </citation>
    <scope>NUCLEOTIDE SEQUENCE</scope>
    <source>
        <strain evidence="2">GW210012_S60</strain>
    </source>
</reference>
<evidence type="ECO:0000313" key="3">
    <source>
        <dbReference type="Proteomes" id="UP001217741"/>
    </source>
</evidence>
<protein>
    <submittedName>
        <fullName evidence="2">Uncharacterized protein</fullName>
    </submittedName>
</protein>
<gene>
    <name evidence="2" type="ORF">P3W50_24750</name>
</gene>
<accession>A0AAW6PWC5</accession>
<organism evidence="2 3">
    <name type="scientific">Pseudomonas putida</name>
    <name type="common">Arthrobacter siderocapsulatus</name>
    <dbReference type="NCBI Taxonomy" id="303"/>
    <lineage>
        <taxon>Bacteria</taxon>
        <taxon>Pseudomonadati</taxon>
        <taxon>Pseudomonadota</taxon>
        <taxon>Gammaproteobacteria</taxon>
        <taxon>Pseudomonadales</taxon>
        <taxon>Pseudomonadaceae</taxon>
        <taxon>Pseudomonas</taxon>
    </lineage>
</organism>
<dbReference type="Proteomes" id="UP001217741">
    <property type="component" value="Unassembled WGS sequence"/>
</dbReference>
<evidence type="ECO:0000313" key="2">
    <source>
        <dbReference type="EMBL" id="MDF3873653.1"/>
    </source>
</evidence>
<evidence type="ECO:0000256" key="1">
    <source>
        <dbReference type="SAM" id="MobiDB-lite"/>
    </source>
</evidence>
<dbReference type="AlphaFoldDB" id="A0AAW6PWC5"/>